<dbReference type="PANTHER" id="PTHR43248:SF25">
    <property type="entry name" value="AB HYDROLASE-1 DOMAIN-CONTAINING PROTEIN-RELATED"/>
    <property type="match status" value="1"/>
</dbReference>
<dbReference type="EMBL" id="MU001875">
    <property type="protein sequence ID" value="KAF2794937.1"/>
    <property type="molecule type" value="Genomic_DNA"/>
</dbReference>
<keyword evidence="2" id="KW-0378">Hydrolase</keyword>
<dbReference type="GO" id="GO:0016787">
    <property type="term" value="F:hydrolase activity"/>
    <property type="evidence" value="ECO:0007669"/>
    <property type="project" value="UniProtKB-KW"/>
</dbReference>
<keyword evidence="6" id="KW-1185">Reference proteome</keyword>
<dbReference type="PANTHER" id="PTHR43248">
    <property type="entry name" value="2-SUCCINYL-6-HYDROXY-2,4-CYCLOHEXADIENE-1-CARBOXYLATE SYNTHASE"/>
    <property type="match status" value="1"/>
</dbReference>
<feature type="domain" description="Peptidase S33 tripeptidyl aminopeptidase-like C-terminal" evidence="4">
    <location>
        <begin position="429"/>
        <end position="534"/>
    </location>
</feature>
<dbReference type="InterPro" id="IPR051601">
    <property type="entry name" value="Serine_prot/Carboxylest_S33"/>
</dbReference>
<comment type="similarity">
    <text evidence="1">Belongs to the peptidase S33 family.</text>
</comment>
<dbReference type="AlphaFoldDB" id="A0A6A6XGY7"/>
<accession>A0A6A6XGY7</accession>
<dbReference type="Gene3D" id="3.40.50.1820">
    <property type="entry name" value="alpha/beta hydrolase"/>
    <property type="match status" value="1"/>
</dbReference>
<sequence length="561" mass="60568">MRYTSATALAALLSLSSTLAKPVSRSDYNQTDIWDFALLKPSPELQWTPCFGRFTCTILEVPLDYSDVDAGTTGIAFIKWTNKNASSNAQDILVNPGGPGGSGVSLVLTAVSLLQEMAGLNNIVGFDPRGVNNSGPDLSCFPGRKNTINLYDPDFGKAVDVNSSTSLADTWARAGSVGEWCSAVHGANSSAKYANTIATATDMLHYAELAAEEKGEKKEDAKLWYYGASYGTVLGSTFATLFPDRIGRMILDGVVDGEDYYQGKWAANLPDSDAAIESFFKYCYEGGEKACAFWDESPEAIEARFTAVIEDLSVNPITVTDPNFVQRPAIVTITDFKTALVSVPYSPSAYFPFLAQVLAGLENRNGSLLATFSGEGARIDECSTDDESNAQQIEPRYYIACNDANDRFNLSTIEAWTEHVDTLVDESKYLGEAWAAGTAINCRSLKVYSPESQIFTGVPSSNHTSTPILFIGNTLDPVTPLRAAKKMSGLFAGSRLLTQNSVGHCSVAATSSCTIGYMRKYFDDASLPDEGTICEAEQVPFKSDVTEAHLAIAGLRKRHHV</sequence>
<dbReference type="InterPro" id="IPR013595">
    <property type="entry name" value="Pept_S33_TAP-like_C"/>
</dbReference>
<evidence type="ECO:0000256" key="3">
    <source>
        <dbReference type="SAM" id="SignalP"/>
    </source>
</evidence>
<feature type="chain" id="PRO_5025662885" description="Peptidase S33 tripeptidyl aminopeptidase-like C-terminal domain-containing protein" evidence="3">
    <location>
        <begin position="21"/>
        <end position="561"/>
    </location>
</feature>
<evidence type="ECO:0000313" key="6">
    <source>
        <dbReference type="Proteomes" id="UP000799757"/>
    </source>
</evidence>
<dbReference type="InterPro" id="IPR029058">
    <property type="entry name" value="AB_hydrolase_fold"/>
</dbReference>
<protein>
    <recommendedName>
        <fullName evidence="4">Peptidase S33 tripeptidyl aminopeptidase-like C-terminal domain-containing protein</fullName>
    </recommendedName>
</protein>
<dbReference type="Pfam" id="PF08386">
    <property type="entry name" value="Abhydrolase_4"/>
    <property type="match status" value="1"/>
</dbReference>
<keyword evidence="3" id="KW-0732">Signal</keyword>
<dbReference type="Proteomes" id="UP000799757">
    <property type="component" value="Unassembled WGS sequence"/>
</dbReference>
<evidence type="ECO:0000256" key="1">
    <source>
        <dbReference type="ARBA" id="ARBA00010088"/>
    </source>
</evidence>
<evidence type="ECO:0000256" key="2">
    <source>
        <dbReference type="ARBA" id="ARBA00022801"/>
    </source>
</evidence>
<evidence type="ECO:0000259" key="4">
    <source>
        <dbReference type="Pfam" id="PF08386"/>
    </source>
</evidence>
<gene>
    <name evidence="5" type="ORF">K505DRAFT_303100</name>
</gene>
<dbReference type="SUPFAM" id="SSF53474">
    <property type="entry name" value="alpha/beta-Hydrolases"/>
    <property type="match status" value="1"/>
</dbReference>
<dbReference type="OrthoDB" id="425534at2759"/>
<name>A0A6A6XGY7_9PLEO</name>
<proteinExistence type="inferred from homology"/>
<reference evidence="5" key="1">
    <citation type="journal article" date="2020" name="Stud. Mycol.">
        <title>101 Dothideomycetes genomes: a test case for predicting lifestyles and emergence of pathogens.</title>
        <authorList>
            <person name="Haridas S."/>
            <person name="Albert R."/>
            <person name="Binder M."/>
            <person name="Bloem J."/>
            <person name="Labutti K."/>
            <person name="Salamov A."/>
            <person name="Andreopoulos B."/>
            <person name="Baker S."/>
            <person name="Barry K."/>
            <person name="Bills G."/>
            <person name="Bluhm B."/>
            <person name="Cannon C."/>
            <person name="Castanera R."/>
            <person name="Culley D."/>
            <person name="Daum C."/>
            <person name="Ezra D."/>
            <person name="Gonzalez J."/>
            <person name="Henrissat B."/>
            <person name="Kuo A."/>
            <person name="Liang C."/>
            <person name="Lipzen A."/>
            <person name="Lutzoni F."/>
            <person name="Magnuson J."/>
            <person name="Mondo S."/>
            <person name="Nolan M."/>
            <person name="Ohm R."/>
            <person name="Pangilinan J."/>
            <person name="Park H.-J."/>
            <person name="Ramirez L."/>
            <person name="Alfaro M."/>
            <person name="Sun H."/>
            <person name="Tritt A."/>
            <person name="Yoshinaga Y."/>
            <person name="Zwiers L.-H."/>
            <person name="Turgeon B."/>
            <person name="Goodwin S."/>
            <person name="Spatafora J."/>
            <person name="Crous P."/>
            <person name="Grigoriev I."/>
        </authorList>
    </citation>
    <scope>NUCLEOTIDE SEQUENCE</scope>
    <source>
        <strain evidence="5">CBS 109.77</strain>
    </source>
</reference>
<organism evidence="5 6">
    <name type="scientific">Melanomma pulvis-pyrius CBS 109.77</name>
    <dbReference type="NCBI Taxonomy" id="1314802"/>
    <lineage>
        <taxon>Eukaryota</taxon>
        <taxon>Fungi</taxon>
        <taxon>Dikarya</taxon>
        <taxon>Ascomycota</taxon>
        <taxon>Pezizomycotina</taxon>
        <taxon>Dothideomycetes</taxon>
        <taxon>Pleosporomycetidae</taxon>
        <taxon>Pleosporales</taxon>
        <taxon>Melanommataceae</taxon>
        <taxon>Melanomma</taxon>
    </lineage>
</organism>
<feature type="signal peptide" evidence="3">
    <location>
        <begin position="1"/>
        <end position="20"/>
    </location>
</feature>
<evidence type="ECO:0000313" key="5">
    <source>
        <dbReference type="EMBL" id="KAF2794937.1"/>
    </source>
</evidence>